<evidence type="ECO:0000313" key="19">
    <source>
        <dbReference type="EMBL" id="UFQ89162.1"/>
    </source>
</evidence>
<evidence type="ECO:0000256" key="11">
    <source>
        <dbReference type="ARBA" id="ARBA00022989"/>
    </source>
</evidence>
<dbReference type="GO" id="GO:0006122">
    <property type="term" value="P:mitochondrial electron transport, ubiquinol to cytochrome c"/>
    <property type="evidence" value="ECO:0007669"/>
    <property type="project" value="TreeGrafter"/>
</dbReference>
<evidence type="ECO:0000256" key="5">
    <source>
        <dbReference type="ARBA" id="ARBA00022617"/>
    </source>
</evidence>
<evidence type="ECO:0000259" key="17">
    <source>
        <dbReference type="PROSITE" id="PS51002"/>
    </source>
</evidence>
<keyword evidence="10 16" id="KW-0249">Electron transport</keyword>
<dbReference type="InterPro" id="IPR005797">
    <property type="entry name" value="Cyt_b/b6_N"/>
</dbReference>
<dbReference type="Pfam" id="PF00033">
    <property type="entry name" value="Cytochrome_B"/>
    <property type="match status" value="1"/>
</dbReference>
<protein>
    <recommendedName>
        <fullName evidence="3 16">Cytochrome b</fullName>
    </recommendedName>
</protein>
<comment type="subcellular location">
    <subcellularLocation>
        <location evidence="2">Mitochondrion inner membrane</location>
        <topology evidence="2">Multi-pass membrane protein</topology>
    </subcellularLocation>
</comment>
<keyword evidence="9" id="KW-0999">Mitochondrion inner membrane</keyword>
<dbReference type="InterPro" id="IPR036150">
    <property type="entry name" value="Cyt_b/b6_C_sf"/>
</dbReference>
<evidence type="ECO:0000256" key="6">
    <source>
        <dbReference type="ARBA" id="ARBA00022660"/>
    </source>
</evidence>
<keyword evidence="6 16" id="KW-0679">Respiratory chain</keyword>
<dbReference type="PROSITE" id="PS51003">
    <property type="entry name" value="CYTB_CTER"/>
    <property type="match status" value="1"/>
</dbReference>
<dbReference type="GO" id="GO:0005743">
    <property type="term" value="C:mitochondrial inner membrane"/>
    <property type="evidence" value="ECO:0007669"/>
    <property type="project" value="UniProtKB-SubCell"/>
</dbReference>
<evidence type="ECO:0000256" key="1">
    <source>
        <dbReference type="ARBA" id="ARBA00002566"/>
    </source>
</evidence>
<evidence type="ECO:0000256" key="3">
    <source>
        <dbReference type="ARBA" id="ARBA00013531"/>
    </source>
</evidence>
<dbReference type="PROSITE" id="PS51002">
    <property type="entry name" value="CYTB_NTER"/>
    <property type="match status" value="1"/>
</dbReference>
<dbReference type="GO" id="GO:0046872">
    <property type="term" value="F:metal ion binding"/>
    <property type="evidence" value="ECO:0007669"/>
    <property type="project" value="UniProtKB-UniRule"/>
</dbReference>
<gene>
    <name evidence="19" type="primary">CYB</name>
</gene>
<dbReference type="GO" id="GO:0016491">
    <property type="term" value="F:oxidoreductase activity"/>
    <property type="evidence" value="ECO:0007669"/>
    <property type="project" value="UniProtKB-UniRule"/>
</dbReference>
<dbReference type="GO" id="GO:0008121">
    <property type="term" value="F:quinol-cytochrome-c reductase activity"/>
    <property type="evidence" value="ECO:0007669"/>
    <property type="project" value="TreeGrafter"/>
</dbReference>
<keyword evidence="4 16" id="KW-0813">Transport</keyword>
<keyword evidence="7 16" id="KW-0812">Transmembrane</keyword>
<evidence type="ECO:0000256" key="10">
    <source>
        <dbReference type="ARBA" id="ARBA00022982"/>
    </source>
</evidence>
<feature type="transmembrane region" description="Helical" evidence="16">
    <location>
        <begin position="280"/>
        <end position="298"/>
    </location>
</feature>
<geneLocation type="mitochondrion" evidence="19"/>
<name>A0A8K1W6L9_9CEST</name>
<dbReference type="InterPro" id="IPR016174">
    <property type="entry name" value="Di-haem_cyt_TM"/>
</dbReference>
<reference evidence="19" key="1">
    <citation type="submission" date="2021-07" db="EMBL/GenBank/DDBJ databases">
        <title>Comparative characterization of mitogenomes from five orders of elasmobranch parasites indicate that total evidence analysis is superior to single genes for cestodes (Cestoda: Tapeworms).</title>
        <authorList>
            <person name="Trevisan B."/>
            <person name="Jacob Machado D."/>
            <person name="Galafasse Lahr D."/>
            <person name="Portella de Luna Marques F."/>
        </authorList>
    </citation>
    <scope>NUCLEOTIDE SEQUENCE</scope>
</reference>
<feature type="transmembrane region" description="Helical" evidence="16">
    <location>
        <begin position="310"/>
        <end position="326"/>
    </location>
</feature>
<dbReference type="AlphaFoldDB" id="A0A8K1W6L9"/>
<evidence type="ECO:0000256" key="8">
    <source>
        <dbReference type="ARBA" id="ARBA00022723"/>
    </source>
</evidence>
<sequence>MISVIRSNVIDLPTNYSLNYYWCSGFMISIFMVIQVVTGVVLSFMYVADTQLSFHCVMDLTNDSFFTWCIRYWHIWGVTILFILFFAHMARALYYSSYSKKGVWNVGFILYLITMGEAFLGYVLPWHQMSYWAATVLTSIVQSVPFIGNAIYKYVVGGFSVTNVTLVRVFSAHVCLGFVILGLMVLHLFYLHKAGSNNPLFYSGGYSDVVHFHSYFTVKDFFCLVVISLFLVWFLFSSPDFVVDTEGYLEADPLVTPMSIKPEWYFLIYYAMLRSVDSKLGGLVLVVALLFFLWVPTFNNSSSYFILRQFNFWFICSMFVSLTYLGGCHPEYPYLIVCKSFSFFIVALMFVFKLMWSAQICNIRDS</sequence>
<accession>A0A8K1W6L9</accession>
<feature type="transmembrane region" description="Helical" evidence="16">
    <location>
        <begin position="20"/>
        <end position="48"/>
    </location>
</feature>
<evidence type="ECO:0000256" key="2">
    <source>
        <dbReference type="ARBA" id="ARBA00004448"/>
    </source>
</evidence>
<dbReference type="EMBL" id="MZ594641">
    <property type="protein sequence ID" value="UFQ89162.1"/>
    <property type="molecule type" value="Genomic_DNA"/>
</dbReference>
<evidence type="ECO:0000256" key="14">
    <source>
        <dbReference type="ARBA" id="ARBA00023128"/>
    </source>
</evidence>
<evidence type="ECO:0000256" key="12">
    <source>
        <dbReference type="ARBA" id="ARBA00023004"/>
    </source>
</evidence>
<keyword evidence="5 16" id="KW-0349">Heme</keyword>
<feature type="domain" description="Cytochrome b/b6 N-terminal region profile" evidence="17">
    <location>
        <begin position="1"/>
        <end position="200"/>
    </location>
</feature>
<dbReference type="CDD" id="cd00284">
    <property type="entry name" value="Cytochrome_b_N"/>
    <property type="match status" value="1"/>
</dbReference>
<comment type="similarity">
    <text evidence="16">Belongs to the cytochrome b family.</text>
</comment>
<feature type="transmembrane region" description="Helical" evidence="16">
    <location>
        <begin position="102"/>
        <end position="124"/>
    </location>
</feature>
<evidence type="ECO:0000256" key="7">
    <source>
        <dbReference type="ARBA" id="ARBA00022692"/>
    </source>
</evidence>
<keyword evidence="14 16" id="KW-0496">Mitochondrion</keyword>
<dbReference type="InterPro" id="IPR005798">
    <property type="entry name" value="Cyt_b/b6_C"/>
</dbReference>
<feature type="transmembrane region" description="Helical" evidence="16">
    <location>
        <begin position="332"/>
        <end position="356"/>
    </location>
</feature>
<dbReference type="Pfam" id="PF00032">
    <property type="entry name" value="Cytochrom_B_C"/>
    <property type="match status" value="1"/>
</dbReference>
<evidence type="ECO:0000259" key="18">
    <source>
        <dbReference type="PROSITE" id="PS51003"/>
    </source>
</evidence>
<dbReference type="PANTHER" id="PTHR19271:SF16">
    <property type="entry name" value="CYTOCHROME B"/>
    <property type="match status" value="1"/>
</dbReference>
<evidence type="ECO:0000256" key="13">
    <source>
        <dbReference type="ARBA" id="ARBA00023075"/>
    </source>
</evidence>
<evidence type="ECO:0000256" key="9">
    <source>
        <dbReference type="ARBA" id="ARBA00022792"/>
    </source>
</evidence>
<evidence type="ECO:0000256" key="4">
    <source>
        <dbReference type="ARBA" id="ARBA00022448"/>
    </source>
</evidence>
<keyword evidence="13" id="KW-0830">Ubiquinone</keyword>
<organism evidence="19">
    <name type="scientific">Echeneibothrium williamsi</name>
    <dbReference type="NCBI Taxonomy" id="1975670"/>
    <lineage>
        <taxon>Eukaryota</taxon>
        <taxon>Metazoa</taxon>
        <taxon>Spiralia</taxon>
        <taxon>Lophotrochozoa</taxon>
        <taxon>Platyhelminthes</taxon>
        <taxon>Cestoda</taxon>
        <taxon>Eucestoda</taxon>
        <taxon>Rhinebothriidea</taxon>
        <taxon>Echeneibothrium</taxon>
    </lineage>
</organism>
<proteinExistence type="inferred from homology"/>
<comment type="function">
    <text evidence="1 16">Component of the ubiquinol-cytochrome c reductase complex (complex III or cytochrome b-c1 complex) that is part of the mitochondrial respiratory chain. The b-c1 complex mediates electron transfer from ubiquinol to cytochrome c. Contributes to the generation of a proton gradient across the mitochondrial membrane that is then used for ATP synthesis.</text>
</comment>
<comment type="cofactor">
    <cofactor evidence="16">
        <name>heme b</name>
        <dbReference type="ChEBI" id="CHEBI:60344"/>
    </cofactor>
    <text evidence="16">Binds 2 heme groups non-covalently.</text>
</comment>
<dbReference type="InterPro" id="IPR027387">
    <property type="entry name" value="Cytb/b6-like_sf"/>
</dbReference>
<keyword evidence="8 16" id="KW-0479">Metal-binding</keyword>
<keyword evidence="15 16" id="KW-0472">Membrane</keyword>
<feature type="domain" description="Cytochrome b/b6 C-terminal region profile" evidence="18">
    <location>
        <begin position="202"/>
        <end position="366"/>
    </location>
</feature>
<evidence type="ECO:0000256" key="16">
    <source>
        <dbReference type="RuleBase" id="RU362117"/>
    </source>
</evidence>
<feature type="transmembrane region" description="Helical" evidence="16">
    <location>
        <begin position="131"/>
        <end position="151"/>
    </location>
</feature>
<keyword evidence="11 16" id="KW-1133">Transmembrane helix</keyword>
<evidence type="ECO:0000256" key="15">
    <source>
        <dbReference type="ARBA" id="ARBA00023136"/>
    </source>
</evidence>
<feature type="transmembrane region" description="Helical" evidence="16">
    <location>
        <begin position="171"/>
        <end position="191"/>
    </location>
</feature>
<feature type="transmembrane region" description="Helical" evidence="16">
    <location>
        <begin position="212"/>
        <end position="236"/>
    </location>
</feature>
<dbReference type="SUPFAM" id="SSF81342">
    <property type="entry name" value="Transmembrane di-heme cytochromes"/>
    <property type="match status" value="1"/>
</dbReference>
<feature type="transmembrane region" description="Helical" evidence="16">
    <location>
        <begin position="69"/>
        <end position="90"/>
    </location>
</feature>
<keyword evidence="12 16" id="KW-0408">Iron</keyword>
<dbReference type="SUPFAM" id="SSF81648">
    <property type="entry name" value="a domain/subunit of cytochrome bc1 complex (Ubiquinol-cytochrome c reductase)"/>
    <property type="match status" value="1"/>
</dbReference>
<dbReference type="InterPro" id="IPR048259">
    <property type="entry name" value="Cytochrome_b_N_euk/bac"/>
</dbReference>
<dbReference type="Gene3D" id="1.20.810.10">
    <property type="entry name" value="Cytochrome Bc1 Complex, Chain C"/>
    <property type="match status" value="1"/>
</dbReference>
<dbReference type="PANTHER" id="PTHR19271">
    <property type="entry name" value="CYTOCHROME B"/>
    <property type="match status" value="1"/>
</dbReference>